<evidence type="ECO:0000313" key="5">
    <source>
        <dbReference type="Proteomes" id="UP001291623"/>
    </source>
</evidence>
<dbReference type="InterPro" id="IPR058354">
    <property type="entry name" value="DUF8041"/>
</dbReference>
<dbReference type="Pfam" id="PF26144">
    <property type="entry name" value="ACL_Hsps-like"/>
    <property type="match status" value="1"/>
</dbReference>
<feature type="region of interest" description="Disordered" evidence="1">
    <location>
        <begin position="126"/>
        <end position="168"/>
    </location>
</feature>
<dbReference type="InterPro" id="IPR058937">
    <property type="entry name" value="ACL_Hsps-like_put"/>
</dbReference>
<name>A0AAE1SL84_9SOLA</name>
<dbReference type="PANTHER" id="PTHR33981:SF16">
    <property type="entry name" value="FYD"/>
    <property type="match status" value="1"/>
</dbReference>
<accession>A0AAE1SL84</accession>
<organism evidence="4 5">
    <name type="scientific">Anisodus tanguticus</name>
    <dbReference type="NCBI Taxonomy" id="243964"/>
    <lineage>
        <taxon>Eukaryota</taxon>
        <taxon>Viridiplantae</taxon>
        <taxon>Streptophyta</taxon>
        <taxon>Embryophyta</taxon>
        <taxon>Tracheophyta</taxon>
        <taxon>Spermatophyta</taxon>
        <taxon>Magnoliopsida</taxon>
        <taxon>eudicotyledons</taxon>
        <taxon>Gunneridae</taxon>
        <taxon>Pentapetalae</taxon>
        <taxon>asterids</taxon>
        <taxon>lamiids</taxon>
        <taxon>Solanales</taxon>
        <taxon>Solanaceae</taxon>
        <taxon>Solanoideae</taxon>
        <taxon>Hyoscyameae</taxon>
        <taxon>Anisodus</taxon>
    </lineage>
</organism>
<proteinExistence type="predicted"/>
<dbReference type="AlphaFoldDB" id="A0AAE1SL84"/>
<comment type="caution">
    <text evidence="4">The sequence shown here is derived from an EMBL/GenBank/DDBJ whole genome shotgun (WGS) entry which is preliminary data.</text>
</comment>
<sequence>MLDVGLGPQHYEVEMNINVTKDKPENALGKMQLRSYMNGHSRQGEIPFLFTADKGFVRSHKMQRKHYRCLHGIEVVRSPNLNGFDKEEQKKWMELTGRDMKFSIPAEASDFESWRDLPNTEFELERGPALKNNNSIPRPERFSKRKKNGFSPNSQHPERLTDIHPITPPNSPATAAKIIYEDDAGFLVLVSMPFVDLKSVKVTWRNTISHGIVKISCISTGCIPIIKRQNRTFKLSDSAPEHCPSGEFVRNPS</sequence>
<evidence type="ECO:0000256" key="1">
    <source>
        <dbReference type="SAM" id="MobiDB-lite"/>
    </source>
</evidence>
<dbReference type="Pfam" id="PF26145">
    <property type="entry name" value="DUF8041"/>
    <property type="match status" value="1"/>
</dbReference>
<evidence type="ECO:0000313" key="4">
    <source>
        <dbReference type="EMBL" id="KAK4371432.1"/>
    </source>
</evidence>
<gene>
    <name evidence="4" type="ORF">RND71_010907</name>
</gene>
<dbReference type="Proteomes" id="UP001291623">
    <property type="component" value="Unassembled WGS sequence"/>
</dbReference>
<protein>
    <submittedName>
        <fullName evidence="4">Uncharacterized protein</fullName>
    </submittedName>
</protein>
<dbReference type="PANTHER" id="PTHR33981">
    <property type="entry name" value="EXPRESSED PROTEIN"/>
    <property type="match status" value="1"/>
</dbReference>
<keyword evidence="5" id="KW-1185">Reference proteome</keyword>
<dbReference type="EMBL" id="JAVYJV010000005">
    <property type="protein sequence ID" value="KAK4371432.1"/>
    <property type="molecule type" value="Genomic_DNA"/>
</dbReference>
<feature type="domain" description="Hsps-like putative alpha-crystallin-like" evidence="2">
    <location>
        <begin position="174"/>
        <end position="251"/>
    </location>
</feature>
<evidence type="ECO:0000259" key="3">
    <source>
        <dbReference type="Pfam" id="PF26145"/>
    </source>
</evidence>
<feature type="domain" description="DUF8041" evidence="3">
    <location>
        <begin position="9"/>
        <end position="115"/>
    </location>
</feature>
<reference evidence="4" key="1">
    <citation type="submission" date="2023-12" db="EMBL/GenBank/DDBJ databases">
        <title>Genome assembly of Anisodus tanguticus.</title>
        <authorList>
            <person name="Wang Y.-J."/>
        </authorList>
    </citation>
    <scope>NUCLEOTIDE SEQUENCE</scope>
    <source>
        <strain evidence="4">KB-2021</strain>
        <tissue evidence="4">Leaf</tissue>
    </source>
</reference>
<evidence type="ECO:0000259" key="2">
    <source>
        <dbReference type="Pfam" id="PF26144"/>
    </source>
</evidence>